<dbReference type="Proteomes" id="UP001194696">
    <property type="component" value="Unassembled WGS sequence"/>
</dbReference>
<dbReference type="InterPro" id="IPR002938">
    <property type="entry name" value="FAD-bd"/>
</dbReference>
<protein>
    <recommendedName>
        <fullName evidence="5">FAD-binding domain-containing protein</fullName>
    </recommendedName>
</protein>
<dbReference type="PANTHER" id="PTHR47356:SF2">
    <property type="entry name" value="FAD-BINDING DOMAIN-CONTAINING PROTEIN-RELATED"/>
    <property type="match status" value="1"/>
</dbReference>
<comment type="caution">
    <text evidence="6">The sequence shown here is derived from an EMBL/GenBank/DDBJ whole genome shotgun (WGS) entry which is preliminary data.</text>
</comment>
<evidence type="ECO:0000259" key="5">
    <source>
        <dbReference type="Pfam" id="PF01494"/>
    </source>
</evidence>
<dbReference type="Gene3D" id="3.50.50.60">
    <property type="entry name" value="FAD/NAD(P)-binding domain"/>
    <property type="match status" value="1"/>
</dbReference>
<feature type="domain" description="FAD-binding" evidence="5">
    <location>
        <begin position="305"/>
        <end position="386"/>
    </location>
</feature>
<evidence type="ECO:0000313" key="7">
    <source>
        <dbReference type="Proteomes" id="UP001194696"/>
    </source>
</evidence>
<evidence type="ECO:0000256" key="1">
    <source>
        <dbReference type="ARBA" id="ARBA00007992"/>
    </source>
</evidence>
<dbReference type="SUPFAM" id="SSF51905">
    <property type="entry name" value="FAD/NAD(P)-binding domain"/>
    <property type="match status" value="1"/>
</dbReference>
<sequence>MSTTTEPPAPPPHVLIVGAGLGGLLLGGLLEKANIPYTIFERADVVKPFGSAMSVGGQLMGVFKQLGIYEKYCEIAKPFTLNIAIKESGEKVLEMDYKPAEELCGYQNFIVARPLFHKLLLDQVPSEKVLFGKRVQTIAEENDKVRIGTADGSTYEGDILVGADGAYSGVRQRLYEILLKEGKLPKTDQEDLPFRCTCLVGQTDKLDFEVFTQLKDRNYPFITTMCDDKPFIFTLFTTAQDTICWIIIRFHDATSTKSALEKQFRQADNSEWGPVAAQFMCDETKDIPITLGNGKMTLADIFDRTPMDRTSLVMLEEKLFKTWSHGRTVLLGDACHKLHPSGGQGAITAMHDAIALANLLYALPSNTASDIKQTFSEYHAERYPPAVASFEGSQVISKIRNKGITGMLTLCFAKYMPAWLWAMILANIVKNRPYLGFLPRAQDTGSVQAAVSASSEKARALFEKRSGAADTAASV</sequence>
<evidence type="ECO:0000256" key="3">
    <source>
        <dbReference type="ARBA" id="ARBA00022827"/>
    </source>
</evidence>
<organism evidence="6 7">
    <name type="scientific">Linnemannia gamsii</name>
    <dbReference type="NCBI Taxonomy" id="64522"/>
    <lineage>
        <taxon>Eukaryota</taxon>
        <taxon>Fungi</taxon>
        <taxon>Fungi incertae sedis</taxon>
        <taxon>Mucoromycota</taxon>
        <taxon>Mortierellomycotina</taxon>
        <taxon>Mortierellomycetes</taxon>
        <taxon>Mortierellales</taxon>
        <taxon>Mortierellaceae</taxon>
        <taxon>Linnemannia</taxon>
    </lineage>
</organism>
<comment type="similarity">
    <text evidence="1">Belongs to the paxM FAD-dependent monooxygenase family.</text>
</comment>
<evidence type="ECO:0000256" key="2">
    <source>
        <dbReference type="ARBA" id="ARBA00022630"/>
    </source>
</evidence>
<name>A0ABQ7JP67_9FUNG</name>
<dbReference type="PRINTS" id="PR00420">
    <property type="entry name" value="RNGMNOXGNASE"/>
</dbReference>
<evidence type="ECO:0000313" key="6">
    <source>
        <dbReference type="EMBL" id="KAG0282475.1"/>
    </source>
</evidence>
<keyword evidence="7" id="KW-1185">Reference proteome</keyword>
<dbReference type="PANTHER" id="PTHR47356">
    <property type="entry name" value="FAD-DEPENDENT MONOOXYGENASE ASQG-RELATED"/>
    <property type="match status" value="1"/>
</dbReference>
<proteinExistence type="inferred from homology"/>
<reference evidence="6 7" key="1">
    <citation type="journal article" date="2020" name="Fungal Divers.">
        <title>Resolving the Mortierellaceae phylogeny through synthesis of multi-gene phylogenetics and phylogenomics.</title>
        <authorList>
            <person name="Vandepol N."/>
            <person name="Liber J."/>
            <person name="Desiro A."/>
            <person name="Na H."/>
            <person name="Kennedy M."/>
            <person name="Barry K."/>
            <person name="Grigoriev I.V."/>
            <person name="Miller A.N."/>
            <person name="O'Donnell K."/>
            <person name="Stajich J.E."/>
            <person name="Bonito G."/>
        </authorList>
    </citation>
    <scope>NUCLEOTIDE SEQUENCE [LARGE SCALE GENOMIC DNA]</scope>
    <source>
        <strain evidence="6 7">AD045</strain>
    </source>
</reference>
<keyword evidence="2" id="KW-0285">Flavoprotein</keyword>
<keyword evidence="4" id="KW-0560">Oxidoreductase</keyword>
<keyword evidence="3" id="KW-0274">FAD</keyword>
<dbReference type="InterPro" id="IPR050562">
    <property type="entry name" value="FAD_mOase_fung"/>
</dbReference>
<feature type="domain" description="FAD-binding" evidence="5">
    <location>
        <begin position="13"/>
        <end position="174"/>
    </location>
</feature>
<evidence type="ECO:0000256" key="4">
    <source>
        <dbReference type="ARBA" id="ARBA00023002"/>
    </source>
</evidence>
<dbReference type="InterPro" id="IPR036188">
    <property type="entry name" value="FAD/NAD-bd_sf"/>
</dbReference>
<dbReference type="EMBL" id="JAAAIM010001058">
    <property type="protein sequence ID" value="KAG0282475.1"/>
    <property type="molecule type" value="Genomic_DNA"/>
</dbReference>
<accession>A0ABQ7JP67</accession>
<dbReference type="Pfam" id="PF01494">
    <property type="entry name" value="FAD_binding_3"/>
    <property type="match status" value="2"/>
</dbReference>
<gene>
    <name evidence="6" type="ORF">BGZ96_000435</name>
</gene>